<dbReference type="OMA" id="LMDRGEC"/>
<dbReference type="PANTHER" id="PTHR22702">
    <property type="entry name" value="PROTEASE-ASSOCIATED DOMAIN-CONTAINING PROTEIN"/>
    <property type="match status" value="1"/>
</dbReference>
<dbReference type="PhylomeDB" id="A7S8W3"/>
<dbReference type="HOGENOM" id="CLU_084006_2_0_1"/>
<dbReference type="AlphaFoldDB" id="A7S8W3"/>
<dbReference type="InterPro" id="IPR003137">
    <property type="entry name" value="PA_domain"/>
</dbReference>
<keyword evidence="1" id="KW-0732">Signal</keyword>
<dbReference type="InterPro" id="IPR046450">
    <property type="entry name" value="PA_dom_sf"/>
</dbReference>
<dbReference type="EMBL" id="DS469600">
    <property type="protein sequence ID" value="EDO39826.1"/>
    <property type="molecule type" value="Genomic_DNA"/>
</dbReference>
<dbReference type="InParanoid" id="A7S8W3"/>
<dbReference type="KEGG" id="nve:5511475"/>
<gene>
    <name evidence="4" type="ORF">NEMVEDRAFT_v1g187084</name>
</gene>
<protein>
    <recommendedName>
        <fullName evidence="3">PA domain-containing protein</fullName>
    </recommendedName>
</protein>
<name>A7S8W3_NEMVE</name>
<sequence>MLFDSSDLVYFEVLKPESIKYVYKLRPAKDFGSIFDLHFDSIRLVAVEPPNGCQKPSNSRIIQGAIALVERGGCSFVSKSKMVEQFGAVAVLIADNAADNVNTMLDMVQDGTGRDVHIPAGFILGSDGYYIRKALRESHETAAIISIPVNVTTSPHLYTKQPPWSYW</sequence>
<evidence type="ECO:0000313" key="5">
    <source>
        <dbReference type="Proteomes" id="UP000001593"/>
    </source>
</evidence>
<keyword evidence="2" id="KW-0325">Glycoprotein</keyword>
<accession>A7S8W3</accession>
<keyword evidence="5" id="KW-1185">Reference proteome</keyword>
<dbReference type="eggNOG" id="KOG3920">
    <property type="taxonomic scope" value="Eukaryota"/>
</dbReference>
<dbReference type="Gene3D" id="3.50.30.30">
    <property type="match status" value="1"/>
</dbReference>
<feature type="domain" description="PA" evidence="3">
    <location>
        <begin position="43"/>
        <end position="129"/>
    </location>
</feature>
<dbReference type="SUPFAM" id="SSF52025">
    <property type="entry name" value="PA domain"/>
    <property type="match status" value="1"/>
</dbReference>
<evidence type="ECO:0000256" key="1">
    <source>
        <dbReference type="ARBA" id="ARBA00022729"/>
    </source>
</evidence>
<organism evidence="4 5">
    <name type="scientific">Nematostella vectensis</name>
    <name type="common">Starlet sea anemone</name>
    <dbReference type="NCBI Taxonomy" id="45351"/>
    <lineage>
        <taxon>Eukaryota</taxon>
        <taxon>Metazoa</taxon>
        <taxon>Cnidaria</taxon>
        <taxon>Anthozoa</taxon>
        <taxon>Hexacorallia</taxon>
        <taxon>Actiniaria</taxon>
        <taxon>Edwardsiidae</taxon>
        <taxon>Nematostella</taxon>
    </lineage>
</organism>
<evidence type="ECO:0000259" key="3">
    <source>
        <dbReference type="Pfam" id="PF02225"/>
    </source>
</evidence>
<evidence type="ECO:0000256" key="2">
    <source>
        <dbReference type="ARBA" id="ARBA00023180"/>
    </source>
</evidence>
<proteinExistence type="predicted"/>
<dbReference type="OrthoDB" id="206201at2759"/>
<reference evidence="4 5" key="1">
    <citation type="journal article" date="2007" name="Science">
        <title>Sea anemone genome reveals ancestral eumetazoan gene repertoire and genomic organization.</title>
        <authorList>
            <person name="Putnam N.H."/>
            <person name="Srivastava M."/>
            <person name="Hellsten U."/>
            <person name="Dirks B."/>
            <person name="Chapman J."/>
            <person name="Salamov A."/>
            <person name="Terry A."/>
            <person name="Shapiro H."/>
            <person name="Lindquist E."/>
            <person name="Kapitonov V.V."/>
            <person name="Jurka J."/>
            <person name="Genikhovich G."/>
            <person name="Grigoriev I.V."/>
            <person name="Lucas S.M."/>
            <person name="Steele R.E."/>
            <person name="Finnerty J.R."/>
            <person name="Technau U."/>
            <person name="Martindale M.Q."/>
            <person name="Rokhsar D.S."/>
        </authorList>
    </citation>
    <scope>NUCLEOTIDE SEQUENCE [LARGE SCALE GENOMIC DNA]</scope>
    <source>
        <strain evidence="5">CH2 X CH6</strain>
    </source>
</reference>
<dbReference type="PANTHER" id="PTHR22702:SF1">
    <property type="entry name" value="PROTEASE-ASSOCIATED DOMAIN-CONTAINING PROTEIN 1"/>
    <property type="match status" value="1"/>
</dbReference>
<dbReference type="Proteomes" id="UP000001593">
    <property type="component" value="Unassembled WGS sequence"/>
</dbReference>
<evidence type="ECO:0000313" key="4">
    <source>
        <dbReference type="EMBL" id="EDO39826.1"/>
    </source>
</evidence>
<dbReference type="Pfam" id="PF02225">
    <property type="entry name" value="PA"/>
    <property type="match status" value="1"/>
</dbReference>